<keyword evidence="1" id="KW-0472">Membrane</keyword>
<keyword evidence="1" id="KW-0812">Transmembrane</keyword>
<sequence>MPKWTEYTSKNTLADNDEVMLYDATGKANKRGLMSKFWDYVVDKMSTAVISKLETENKTVIGALNYLYGKLFMEIPVAITIENKTLNAKLSISDTDYGFICLTYQISSFVLAVALIVYGTKYSSKILSFASSNAKTNEAKWDSNSKTFTCTINTNDTDVVNARAILIK</sequence>
<organism evidence="2">
    <name type="scientific">virus sp. ctDYl1</name>
    <dbReference type="NCBI Taxonomy" id="2826795"/>
    <lineage>
        <taxon>Viruses</taxon>
    </lineage>
</organism>
<protein>
    <submittedName>
        <fullName evidence="2">Uncharacterized protein</fullName>
    </submittedName>
</protein>
<evidence type="ECO:0000256" key="1">
    <source>
        <dbReference type="SAM" id="Phobius"/>
    </source>
</evidence>
<evidence type="ECO:0000313" key="2">
    <source>
        <dbReference type="EMBL" id="DAE27860.1"/>
    </source>
</evidence>
<feature type="transmembrane region" description="Helical" evidence="1">
    <location>
        <begin position="97"/>
        <end position="118"/>
    </location>
</feature>
<dbReference type="EMBL" id="BK015846">
    <property type="protein sequence ID" value="DAE27860.1"/>
    <property type="molecule type" value="Genomic_DNA"/>
</dbReference>
<reference evidence="2" key="1">
    <citation type="journal article" date="2021" name="Proc. Natl. Acad. Sci. U.S.A.">
        <title>A Catalog of Tens of Thousands of Viruses from Human Metagenomes Reveals Hidden Associations with Chronic Diseases.</title>
        <authorList>
            <person name="Tisza M.J."/>
            <person name="Buck C.B."/>
        </authorList>
    </citation>
    <scope>NUCLEOTIDE SEQUENCE</scope>
    <source>
        <strain evidence="2">CtDYl1</strain>
    </source>
</reference>
<name>A0A8S5RA51_9VIRU</name>
<proteinExistence type="predicted"/>
<keyword evidence="1" id="KW-1133">Transmembrane helix</keyword>
<accession>A0A8S5RA51</accession>